<gene>
    <name evidence="2" type="ORF">NE237_006126</name>
</gene>
<feature type="transmembrane region" description="Helical" evidence="1">
    <location>
        <begin position="91"/>
        <end position="111"/>
    </location>
</feature>
<proteinExistence type="predicted"/>
<dbReference type="EMBL" id="JAMYWD010000004">
    <property type="protein sequence ID" value="KAJ4972952.1"/>
    <property type="molecule type" value="Genomic_DNA"/>
</dbReference>
<feature type="transmembrane region" description="Helical" evidence="1">
    <location>
        <begin position="267"/>
        <end position="288"/>
    </location>
</feature>
<keyword evidence="1" id="KW-1133">Transmembrane helix</keyword>
<evidence type="ECO:0000313" key="3">
    <source>
        <dbReference type="Proteomes" id="UP001141806"/>
    </source>
</evidence>
<keyword evidence="1" id="KW-0472">Membrane</keyword>
<dbReference type="AlphaFoldDB" id="A0A9Q0KLT3"/>
<feature type="transmembrane region" description="Helical" evidence="1">
    <location>
        <begin position="343"/>
        <end position="364"/>
    </location>
</feature>
<feature type="transmembrane region" description="Helical" evidence="1">
    <location>
        <begin position="52"/>
        <end position="71"/>
    </location>
</feature>
<accession>A0A9Q0KLT3</accession>
<feature type="transmembrane region" description="Helical" evidence="1">
    <location>
        <begin position="152"/>
        <end position="173"/>
    </location>
</feature>
<dbReference type="Proteomes" id="UP001141806">
    <property type="component" value="Unassembled WGS sequence"/>
</dbReference>
<name>A0A9Q0KLT3_9MAGN</name>
<evidence type="ECO:0000313" key="2">
    <source>
        <dbReference type="EMBL" id="KAJ4972952.1"/>
    </source>
</evidence>
<protein>
    <recommendedName>
        <fullName evidence="4">Transmembrane protein</fullName>
    </recommendedName>
</protein>
<feature type="transmembrane region" description="Helical" evidence="1">
    <location>
        <begin position="20"/>
        <end position="40"/>
    </location>
</feature>
<comment type="caution">
    <text evidence="2">The sequence shown here is derived from an EMBL/GenBank/DDBJ whole genome shotgun (WGS) entry which is preliminary data.</text>
</comment>
<reference evidence="2" key="1">
    <citation type="journal article" date="2023" name="Plant J.">
        <title>The genome of the king protea, Protea cynaroides.</title>
        <authorList>
            <person name="Chang J."/>
            <person name="Duong T.A."/>
            <person name="Schoeman C."/>
            <person name="Ma X."/>
            <person name="Roodt D."/>
            <person name="Barker N."/>
            <person name="Li Z."/>
            <person name="Van de Peer Y."/>
            <person name="Mizrachi E."/>
        </authorList>
    </citation>
    <scope>NUCLEOTIDE SEQUENCE</scope>
    <source>
        <tissue evidence="2">Young leaves</tissue>
    </source>
</reference>
<evidence type="ECO:0000256" key="1">
    <source>
        <dbReference type="SAM" id="Phobius"/>
    </source>
</evidence>
<keyword evidence="3" id="KW-1185">Reference proteome</keyword>
<organism evidence="2 3">
    <name type="scientific">Protea cynaroides</name>
    <dbReference type="NCBI Taxonomy" id="273540"/>
    <lineage>
        <taxon>Eukaryota</taxon>
        <taxon>Viridiplantae</taxon>
        <taxon>Streptophyta</taxon>
        <taxon>Embryophyta</taxon>
        <taxon>Tracheophyta</taxon>
        <taxon>Spermatophyta</taxon>
        <taxon>Magnoliopsida</taxon>
        <taxon>Proteales</taxon>
        <taxon>Proteaceae</taxon>
        <taxon>Protea</taxon>
    </lineage>
</organism>
<dbReference type="PANTHER" id="PTHR35307">
    <property type="entry name" value="PROTEIN, PUTATIVE-RELATED"/>
    <property type="match status" value="1"/>
</dbReference>
<feature type="transmembrane region" description="Helical" evidence="1">
    <location>
        <begin position="123"/>
        <end position="146"/>
    </location>
</feature>
<sequence>MGKHGCNLDGSLNAASFTKPMPTMGIYIAGASFICFLCMSKDLITGFRSRSFHCRLFSLNSMTLTLLSMATKLTTDLNSPMPSHLDQLSKLTGTVFICTAVANFMPSLATMNDSEIITNIVSLAIFIITVIVDMCIQVGTGAIYTFLPEHVIVLALMFVLLLLFCLSSFAVPATRNVLDRQYRVKLKYIDEPEKWRHDFEHLKAEMEKLCTMVHASSPQRVFGNSKMCTTAGFLNFLSVVILVEVTVRSFVPGSLSFCNGNSDYGWWSIRTILCSQALAVFVGSYAPLLRWWKMITQSFTKNFLQILKGMKDQILNPFNLFVTEQGKEDDWVRKLAFYLPVKYILTYLLNIRGTLLLPSITFILRHYPPLVNSVLKEGERESVPANFQLGHSECERMINGGIKNNPCLLIKLLKNRTNDCNSAGFFNGVLEFDNYLVPPITTSDYEIPAPPNCWTLPVVILTSVANSFGHSDKERMKSLKNIVREGLRFTKFIEENLEDKSLISVRDAAEFLWAGMDYCTFFVDINLHKELSSRGKFSMTSSPKGILKKLANAGKGCVLRSKAKLMGVPHVLWPIEVIIGYNLYRVCESILLDIEKYRTIEKLFDSIEHTISDLLAACLSNLPHALYAECVLTDIAEAEERVKRAAYVLGKSQEIFQILHFMDTPDLDHVELAYLEKWRSVKQYKDRTSGPDLA</sequence>
<feature type="transmembrane region" description="Helical" evidence="1">
    <location>
        <begin position="227"/>
        <end position="247"/>
    </location>
</feature>
<dbReference type="OrthoDB" id="1915303at2759"/>
<keyword evidence="1" id="KW-0812">Transmembrane</keyword>
<dbReference type="PANTHER" id="PTHR35307:SF3">
    <property type="entry name" value="DUF4220 DOMAIN-CONTAINING PROTEIN"/>
    <property type="match status" value="1"/>
</dbReference>
<evidence type="ECO:0008006" key="4">
    <source>
        <dbReference type="Google" id="ProtNLM"/>
    </source>
</evidence>